<evidence type="ECO:0000313" key="10">
    <source>
        <dbReference type="EMBL" id="TNV80145.1"/>
    </source>
</evidence>
<dbReference type="InterPro" id="IPR015943">
    <property type="entry name" value="WD40/YVTN_repeat-like_dom_sf"/>
</dbReference>
<dbReference type="InterPro" id="IPR001680">
    <property type="entry name" value="WD40_rpt"/>
</dbReference>
<sequence length="548" mass="62347">MDLLSRINAAYDSSSEDEIKPKLDQAPLSLEPILPPIDIAPDVDTKALELHRQALELSRFETTNQVITKQNHLNGVVEQIHINPAKFHEQFHNFENFGHALNPSDNSHSALVYSNHVEKVDTDANVEGGAGKSRKAYRKELKRTRLAAGDAASGDFQGPWAIYEGMEQFKAQQAELTEDQKELMSRFEEMRKARLEEHKKKDKEEGAAEEIHKATTIFHCTASLEGKGFTDAPSYLRQKEHACFIPKKWMHTFVGHNKGVQKIEFFPKVGHLMLSASHDGTVKIWDVLTHKRCLRTYMGHTKAVRDICFSNDGRRFLSAGFDKVIQLWDTETGKVIRSFTNRKTPFCVKFHPSDDRQNIFLAGCANKKIIQYDTNTSEIVQQYEEHLGSINTLTFIENGRRFVSTADDKKIYLWEFGIPVVAKHISEPDMQAIPAATMHPNGKYFAGQSMDNKIVIYDCKGNFKMNRKKKFMGHVNSGYACGLDFSPDGQFLASGDAEGRMWFWNWKSCKNLRTMKVHEGVCIDVKWHPIEASKVATCGWDGTIKLWD</sequence>
<comment type="caution">
    <text evidence="10">The sequence shown here is derived from an EMBL/GenBank/DDBJ whole genome shotgun (WGS) entry which is preliminary data.</text>
</comment>
<comment type="subcellular location">
    <subcellularLocation>
        <location evidence="1">Nucleus</location>
    </subcellularLocation>
</comment>
<keyword evidence="5" id="KW-0677">Repeat</keyword>
<protein>
    <recommendedName>
        <fullName evidence="8">Pre-mRNA-processing factor 17</fullName>
    </recommendedName>
</protein>
<organism evidence="10 11">
    <name type="scientific">Halteria grandinella</name>
    <dbReference type="NCBI Taxonomy" id="5974"/>
    <lineage>
        <taxon>Eukaryota</taxon>
        <taxon>Sar</taxon>
        <taxon>Alveolata</taxon>
        <taxon>Ciliophora</taxon>
        <taxon>Intramacronucleata</taxon>
        <taxon>Spirotrichea</taxon>
        <taxon>Stichotrichia</taxon>
        <taxon>Sporadotrichida</taxon>
        <taxon>Halteriidae</taxon>
        <taxon>Halteria</taxon>
    </lineage>
</organism>
<evidence type="ECO:0000256" key="3">
    <source>
        <dbReference type="ARBA" id="ARBA00022664"/>
    </source>
</evidence>
<feature type="repeat" description="WD" evidence="9">
    <location>
        <begin position="483"/>
        <end position="514"/>
    </location>
</feature>
<dbReference type="EMBL" id="RRYP01007920">
    <property type="protein sequence ID" value="TNV80145.1"/>
    <property type="molecule type" value="Genomic_DNA"/>
</dbReference>
<dbReference type="Gene3D" id="2.130.10.10">
    <property type="entry name" value="YVTN repeat-like/Quinoprotein amine dehydrogenase"/>
    <property type="match status" value="1"/>
</dbReference>
<feature type="repeat" description="WD" evidence="9">
    <location>
        <begin position="297"/>
        <end position="338"/>
    </location>
</feature>
<keyword evidence="11" id="KW-1185">Reference proteome</keyword>
<evidence type="ECO:0000256" key="2">
    <source>
        <dbReference type="ARBA" id="ARBA00022574"/>
    </source>
</evidence>
<dbReference type="InterPro" id="IPR036322">
    <property type="entry name" value="WD40_repeat_dom_sf"/>
</dbReference>
<keyword evidence="7" id="KW-0539">Nucleus</keyword>
<dbReference type="SMART" id="SM00320">
    <property type="entry name" value="WD40"/>
    <property type="match status" value="7"/>
</dbReference>
<reference evidence="10" key="1">
    <citation type="submission" date="2019-06" db="EMBL/GenBank/DDBJ databases">
        <authorList>
            <person name="Zheng W."/>
        </authorList>
    </citation>
    <scope>NUCLEOTIDE SEQUENCE</scope>
    <source>
        <strain evidence="10">QDHG01</strain>
    </source>
</reference>
<dbReference type="CDD" id="cd00200">
    <property type="entry name" value="WD40"/>
    <property type="match status" value="1"/>
</dbReference>
<feature type="repeat" description="WD" evidence="9">
    <location>
        <begin position="253"/>
        <end position="287"/>
    </location>
</feature>
<dbReference type="OrthoDB" id="10257301at2759"/>
<evidence type="ECO:0000256" key="5">
    <source>
        <dbReference type="ARBA" id="ARBA00022737"/>
    </source>
</evidence>
<dbReference type="InterPro" id="IPR032847">
    <property type="entry name" value="PRPF17"/>
</dbReference>
<dbReference type="AlphaFoldDB" id="A0A8J8NTF3"/>
<keyword evidence="3" id="KW-0507">mRNA processing</keyword>
<evidence type="ECO:0000256" key="6">
    <source>
        <dbReference type="ARBA" id="ARBA00023187"/>
    </source>
</evidence>
<evidence type="ECO:0000256" key="9">
    <source>
        <dbReference type="PROSITE-ProRule" id="PRU00221"/>
    </source>
</evidence>
<evidence type="ECO:0000256" key="8">
    <source>
        <dbReference type="ARBA" id="ARBA00068146"/>
    </source>
</evidence>
<dbReference type="PROSITE" id="PS50082">
    <property type="entry name" value="WD_REPEATS_2"/>
    <property type="match status" value="5"/>
</dbReference>
<dbReference type="PANTHER" id="PTHR43979:SF1">
    <property type="entry name" value="PRE-MRNA-PROCESSING FACTOR 17"/>
    <property type="match status" value="1"/>
</dbReference>
<accession>A0A8J8NTF3</accession>
<evidence type="ECO:0000256" key="1">
    <source>
        <dbReference type="ARBA" id="ARBA00004123"/>
    </source>
</evidence>
<dbReference type="FunFam" id="2.130.10.10:FF:000034">
    <property type="entry name" value="Pre-mRNA-processing factor 17, putative"/>
    <property type="match status" value="1"/>
</dbReference>
<keyword evidence="6" id="KW-0508">mRNA splicing</keyword>
<dbReference type="PANTHER" id="PTHR43979">
    <property type="entry name" value="PRE-MRNA-PROCESSING FACTOR 17"/>
    <property type="match status" value="1"/>
</dbReference>
<gene>
    <name evidence="10" type="ORF">FGO68_gene11848</name>
</gene>
<dbReference type="PROSITE" id="PS00678">
    <property type="entry name" value="WD_REPEATS_1"/>
    <property type="match status" value="1"/>
</dbReference>
<proteinExistence type="predicted"/>
<dbReference type="Proteomes" id="UP000785679">
    <property type="component" value="Unassembled WGS sequence"/>
</dbReference>
<dbReference type="InterPro" id="IPR019775">
    <property type="entry name" value="WD40_repeat_CS"/>
</dbReference>
<evidence type="ECO:0000313" key="11">
    <source>
        <dbReference type="Proteomes" id="UP000785679"/>
    </source>
</evidence>
<keyword evidence="4" id="KW-0747">Spliceosome</keyword>
<name>A0A8J8NTF3_HALGN</name>
<feature type="repeat" description="WD" evidence="9">
    <location>
        <begin position="515"/>
        <end position="548"/>
    </location>
</feature>
<feature type="repeat" description="WD" evidence="9">
    <location>
        <begin position="383"/>
        <end position="415"/>
    </location>
</feature>
<keyword evidence="2 9" id="KW-0853">WD repeat</keyword>
<dbReference type="PRINTS" id="PR00320">
    <property type="entry name" value="GPROTEINBRPT"/>
</dbReference>
<dbReference type="Pfam" id="PF00400">
    <property type="entry name" value="WD40"/>
    <property type="match status" value="5"/>
</dbReference>
<dbReference type="SUPFAM" id="SSF50978">
    <property type="entry name" value="WD40 repeat-like"/>
    <property type="match status" value="1"/>
</dbReference>
<dbReference type="InterPro" id="IPR020472">
    <property type="entry name" value="WD40_PAC1"/>
</dbReference>
<evidence type="ECO:0000256" key="7">
    <source>
        <dbReference type="ARBA" id="ARBA00023242"/>
    </source>
</evidence>
<dbReference type="GO" id="GO:0000398">
    <property type="term" value="P:mRNA splicing, via spliceosome"/>
    <property type="evidence" value="ECO:0007669"/>
    <property type="project" value="InterPro"/>
</dbReference>
<dbReference type="GO" id="GO:0003729">
    <property type="term" value="F:mRNA binding"/>
    <property type="evidence" value="ECO:0007669"/>
    <property type="project" value="TreeGrafter"/>
</dbReference>
<dbReference type="PROSITE" id="PS50294">
    <property type="entry name" value="WD_REPEATS_REGION"/>
    <property type="match status" value="4"/>
</dbReference>
<evidence type="ECO:0000256" key="4">
    <source>
        <dbReference type="ARBA" id="ARBA00022728"/>
    </source>
</evidence>
<dbReference type="GO" id="GO:0071013">
    <property type="term" value="C:catalytic step 2 spliceosome"/>
    <property type="evidence" value="ECO:0007669"/>
    <property type="project" value="InterPro"/>
</dbReference>